<sequence length="337" mass="35294">MTRASGVGSWPGTRSREAVVAVRDLLGDGIPHLPELPARGVGADMVGRAAALLEGLHVETQPYGWRFAGRPGHDEGRARALLREDLDELAEAYDGWSGPLKVQVTGPWTLGATIELPRGERAVADDGARRDLVGSLAEGLRAHIADVERLVPGAEIIVQVDEPGLPAVLEGRLPTASGYGTLRAVDRSEVRDGLREVLAAAGERTTLVHCCAGDVPVQLVRESGARGISLDTSLLDGARWEQIAEAVEAGVILWAGAVPTTGGDWRTARQRLVGAWQRIGLPVSALADVVVTPACGLAGARPFEARSSRLRTPPSSAVAAVRTTTDLALALTDLAAG</sequence>
<dbReference type="GO" id="GO:0003871">
    <property type="term" value="F:5-methyltetrahydropteroyltriglutamate-homocysteine S-methyltransferase activity"/>
    <property type="evidence" value="ECO:0007669"/>
    <property type="project" value="InterPro"/>
</dbReference>
<protein>
    <submittedName>
        <fullName evidence="2">Methionine synthase II (Cobalamin-independent)</fullName>
    </submittedName>
</protein>
<dbReference type="Pfam" id="PF01717">
    <property type="entry name" value="Meth_synt_2"/>
    <property type="match status" value="1"/>
</dbReference>
<evidence type="ECO:0000259" key="1">
    <source>
        <dbReference type="Pfam" id="PF01717"/>
    </source>
</evidence>
<dbReference type="EMBL" id="FWXN01000001">
    <property type="protein sequence ID" value="SMC31963.1"/>
    <property type="molecule type" value="Genomic_DNA"/>
</dbReference>
<gene>
    <name evidence="2" type="ORF">SAMN06296429_101144</name>
</gene>
<reference evidence="2 3" key="1">
    <citation type="submission" date="2017-04" db="EMBL/GenBank/DDBJ databases">
        <authorList>
            <person name="Afonso C.L."/>
            <person name="Miller P.J."/>
            <person name="Scott M.A."/>
            <person name="Spackman E."/>
            <person name="Goraichik I."/>
            <person name="Dimitrov K.M."/>
            <person name="Suarez D.L."/>
            <person name="Swayne D.E."/>
        </authorList>
    </citation>
    <scope>NUCLEOTIDE SEQUENCE [LARGE SCALE GENOMIC DNA]</scope>
    <source>
        <strain evidence="2 3">CGMCC 1.12511</strain>
    </source>
</reference>
<dbReference type="SUPFAM" id="SSF51726">
    <property type="entry name" value="UROD/MetE-like"/>
    <property type="match status" value="1"/>
</dbReference>
<dbReference type="GO" id="GO:0008270">
    <property type="term" value="F:zinc ion binding"/>
    <property type="evidence" value="ECO:0007669"/>
    <property type="project" value="InterPro"/>
</dbReference>
<dbReference type="Gene3D" id="3.20.20.210">
    <property type="match status" value="1"/>
</dbReference>
<dbReference type="Proteomes" id="UP000192634">
    <property type="component" value="Unassembled WGS sequence"/>
</dbReference>
<dbReference type="RefSeq" id="WP_084449408.1">
    <property type="nucleotide sequence ID" value="NZ_FWXN01000001.1"/>
</dbReference>
<dbReference type="AlphaFoldDB" id="A0A1W1Y726"/>
<dbReference type="InterPro" id="IPR002629">
    <property type="entry name" value="Met_Synth_C/arc"/>
</dbReference>
<name>A0A1W1Y726_9MICO</name>
<proteinExistence type="predicted"/>
<dbReference type="OrthoDB" id="5242426at2"/>
<accession>A0A1W1Y726</accession>
<dbReference type="InterPro" id="IPR038071">
    <property type="entry name" value="UROD/MetE-like_sf"/>
</dbReference>
<evidence type="ECO:0000313" key="2">
    <source>
        <dbReference type="EMBL" id="SMC31963.1"/>
    </source>
</evidence>
<dbReference type="GO" id="GO:0009086">
    <property type="term" value="P:methionine biosynthetic process"/>
    <property type="evidence" value="ECO:0007669"/>
    <property type="project" value="InterPro"/>
</dbReference>
<feature type="domain" description="Cobalamin-independent methionine synthase MetE C-terminal/archaeal" evidence="1">
    <location>
        <begin position="7"/>
        <end position="307"/>
    </location>
</feature>
<evidence type="ECO:0000313" key="3">
    <source>
        <dbReference type="Proteomes" id="UP000192634"/>
    </source>
</evidence>
<organism evidence="2 3">
    <name type="scientific">Janibacter indicus</name>
    <dbReference type="NCBI Taxonomy" id="857417"/>
    <lineage>
        <taxon>Bacteria</taxon>
        <taxon>Bacillati</taxon>
        <taxon>Actinomycetota</taxon>
        <taxon>Actinomycetes</taxon>
        <taxon>Micrococcales</taxon>
        <taxon>Intrasporangiaceae</taxon>
        <taxon>Janibacter</taxon>
    </lineage>
</organism>